<name>A0A1X2H4B7_SYNRA</name>
<protein>
    <submittedName>
        <fullName evidence="1">Uncharacterized protein</fullName>
    </submittedName>
</protein>
<reference evidence="1 2" key="1">
    <citation type="submission" date="2016-07" db="EMBL/GenBank/DDBJ databases">
        <title>Pervasive Adenine N6-methylation of Active Genes in Fungi.</title>
        <authorList>
            <consortium name="DOE Joint Genome Institute"/>
            <person name="Mondo S.J."/>
            <person name="Dannebaum R.O."/>
            <person name="Kuo R.C."/>
            <person name="Labutti K."/>
            <person name="Haridas S."/>
            <person name="Kuo A."/>
            <person name="Salamov A."/>
            <person name="Ahrendt S.R."/>
            <person name="Lipzen A."/>
            <person name="Sullivan W."/>
            <person name="Andreopoulos W.B."/>
            <person name="Clum A."/>
            <person name="Lindquist E."/>
            <person name="Daum C."/>
            <person name="Ramamoorthy G.K."/>
            <person name="Gryganskyi A."/>
            <person name="Culley D."/>
            <person name="Magnuson J.K."/>
            <person name="James T.Y."/>
            <person name="O'Malley M.A."/>
            <person name="Stajich J.E."/>
            <person name="Spatafora J.W."/>
            <person name="Visel A."/>
            <person name="Grigoriev I.V."/>
        </authorList>
    </citation>
    <scope>NUCLEOTIDE SEQUENCE [LARGE SCALE GENOMIC DNA]</scope>
    <source>
        <strain evidence="1 2">NRRL 2496</strain>
    </source>
</reference>
<evidence type="ECO:0000313" key="1">
    <source>
        <dbReference type="EMBL" id="ORY92228.1"/>
    </source>
</evidence>
<comment type="caution">
    <text evidence="1">The sequence shown here is derived from an EMBL/GenBank/DDBJ whole genome shotgun (WGS) entry which is preliminary data.</text>
</comment>
<evidence type="ECO:0000313" key="2">
    <source>
        <dbReference type="Proteomes" id="UP000242180"/>
    </source>
</evidence>
<sequence>MARHSEPSAPMRGSQLEKDALKGHVVKSVVLPSKHLESWECPFCLKPGFIINIKGADFAQVRDQIRDHIEIHRHDVEKALEKKNRSYDWEERREESERRAKIWIDGTVNDRGLYKEEDF</sequence>
<dbReference type="Proteomes" id="UP000242180">
    <property type="component" value="Unassembled WGS sequence"/>
</dbReference>
<accession>A0A1X2H4B7</accession>
<keyword evidence="2" id="KW-1185">Reference proteome</keyword>
<gene>
    <name evidence="1" type="ORF">BCR43DRAFT_527491</name>
</gene>
<organism evidence="1 2">
    <name type="scientific">Syncephalastrum racemosum</name>
    <name type="common">Filamentous fungus</name>
    <dbReference type="NCBI Taxonomy" id="13706"/>
    <lineage>
        <taxon>Eukaryota</taxon>
        <taxon>Fungi</taxon>
        <taxon>Fungi incertae sedis</taxon>
        <taxon>Mucoromycota</taxon>
        <taxon>Mucoromycotina</taxon>
        <taxon>Mucoromycetes</taxon>
        <taxon>Mucorales</taxon>
        <taxon>Syncephalastraceae</taxon>
        <taxon>Syncephalastrum</taxon>
    </lineage>
</organism>
<dbReference type="EMBL" id="MCGN01000010">
    <property type="protein sequence ID" value="ORY92228.1"/>
    <property type="molecule type" value="Genomic_DNA"/>
</dbReference>
<proteinExistence type="predicted"/>
<dbReference type="OrthoDB" id="2264649at2759"/>
<dbReference type="AlphaFoldDB" id="A0A1X2H4B7"/>
<dbReference type="InParanoid" id="A0A1X2H4B7"/>
<dbReference type="OMA" id="QCPFCDP"/>